<dbReference type="EMBL" id="JAAMPI010001746">
    <property type="protein sequence ID" value="KAF4624178.1"/>
    <property type="molecule type" value="Genomic_DNA"/>
</dbReference>
<dbReference type="Pfam" id="PF20150">
    <property type="entry name" value="2EXR"/>
    <property type="match status" value="1"/>
</dbReference>
<evidence type="ECO:0000259" key="2">
    <source>
        <dbReference type="Pfam" id="PF20150"/>
    </source>
</evidence>
<feature type="region of interest" description="Disordered" evidence="1">
    <location>
        <begin position="1"/>
        <end position="84"/>
    </location>
</feature>
<dbReference type="OrthoDB" id="3473305at2759"/>
<keyword evidence="4" id="KW-1185">Reference proteome</keyword>
<organism evidence="3 4">
    <name type="scientific">Cudoniella acicularis</name>
    <dbReference type="NCBI Taxonomy" id="354080"/>
    <lineage>
        <taxon>Eukaryota</taxon>
        <taxon>Fungi</taxon>
        <taxon>Dikarya</taxon>
        <taxon>Ascomycota</taxon>
        <taxon>Pezizomycotina</taxon>
        <taxon>Leotiomycetes</taxon>
        <taxon>Helotiales</taxon>
        <taxon>Tricladiaceae</taxon>
        <taxon>Cudoniella</taxon>
    </lineage>
</organism>
<dbReference type="Proteomes" id="UP000566819">
    <property type="component" value="Unassembled WGS sequence"/>
</dbReference>
<dbReference type="PANTHER" id="PTHR35910">
    <property type="entry name" value="2EXR DOMAIN-CONTAINING PROTEIN"/>
    <property type="match status" value="1"/>
</dbReference>
<evidence type="ECO:0000313" key="3">
    <source>
        <dbReference type="EMBL" id="KAF4624178.1"/>
    </source>
</evidence>
<reference evidence="3 4" key="1">
    <citation type="submission" date="2020-03" db="EMBL/GenBank/DDBJ databases">
        <title>Draft Genome Sequence of Cudoniella acicularis.</title>
        <authorList>
            <person name="Buettner E."/>
            <person name="Kellner H."/>
        </authorList>
    </citation>
    <scope>NUCLEOTIDE SEQUENCE [LARGE SCALE GENOMIC DNA]</scope>
    <source>
        <strain evidence="3 4">DSM 108380</strain>
    </source>
</reference>
<feature type="compositionally biased region" description="Pro residues" evidence="1">
    <location>
        <begin position="58"/>
        <end position="70"/>
    </location>
</feature>
<feature type="compositionally biased region" description="Polar residues" evidence="1">
    <location>
        <begin position="12"/>
        <end position="42"/>
    </location>
</feature>
<proteinExistence type="predicted"/>
<gene>
    <name evidence="3" type="ORF">G7Y89_g13997</name>
</gene>
<evidence type="ECO:0000313" key="4">
    <source>
        <dbReference type="Proteomes" id="UP000566819"/>
    </source>
</evidence>
<sequence>MESDPPLRQQEKSAAQSPQSKSISDTALSNALNDPAANSSDHQNQRYHDFTSGSTHPFPRPPTPPQPPNQQPKNQPRPHHQPYSAQPATWKLLEAAKKMKQEYEEGWRRSDEHVEGELEVEVKDVIEIRRGGSGGDGAATFELIPKLSGELRNIIWTLAANEPRVVEVKCDEKRYQKLKFKCNPFYSTTLVPAILHVCRESRSLGLKFYTQLPSFGDRRRHKETFINWQMDFLALDSLTLSYFDKEEVLANLNYGHPPSALWLEIKEHSRNIIICFFSLMHFDQLFAYKEVFFKQLQSVVVFPGQKDRTTWRDRNVVARLENADDFETHWMHDIVQAVTTTVAAQAPKITSEMRIMELVREAKGKPLTYK</sequence>
<dbReference type="PANTHER" id="PTHR35910:SF6">
    <property type="entry name" value="2EXR DOMAIN-CONTAINING PROTEIN"/>
    <property type="match status" value="1"/>
</dbReference>
<protein>
    <recommendedName>
        <fullName evidence="2">2EXR domain-containing protein</fullName>
    </recommendedName>
</protein>
<dbReference type="AlphaFoldDB" id="A0A8H4VVI9"/>
<name>A0A8H4VVI9_9HELO</name>
<evidence type="ECO:0000256" key="1">
    <source>
        <dbReference type="SAM" id="MobiDB-lite"/>
    </source>
</evidence>
<feature type="domain" description="2EXR" evidence="2">
    <location>
        <begin position="141"/>
        <end position="233"/>
    </location>
</feature>
<dbReference type="InterPro" id="IPR045518">
    <property type="entry name" value="2EXR"/>
</dbReference>
<accession>A0A8H4VVI9</accession>
<comment type="caution">
    <text evidence="3">The sequence shown here is derived from an EMBL/GenBank/DDBJ whole genome shotgun (WGS) entry which is preliminary data.</text>
</comment>